<organism evidence="6 7">
    <name type="scientific">Puia dinghuensis</name>
    <dbReference type="NCBI Taxonomy" id="1792502"/>
    <lineage>
        <taxon>Bacteria</taxon>
        <taxon>Pseudomonadati</taxon>
        <taxon>Bacteroidota</taxon>
        <taxon>Chitinophagia</taxon>
        <taxon>Chitinophagales</taxon>
        <taxon>Chitinophagaceae</taxon>
        <taxon>Puia</taxon>
    </lineage>
</organism>
<evidence type="ECO:0000256" key="1">
    <source>
        <dbReference type="ARBA" id="ARBA00022801"/>
    </source>
</evidence>
<dbReference type="SMART" id="SM00458">
    <property type="entry name" value="RICIN"/>
    <property type="match status" value="1"/>
</dbReference>
<dbReference type="RefSeq" id="WP_229688911.1">
    <property type="nucleotide sequence ID" value="NZ_BMJC01000003.1"/>
</dbReference>
<comment type="caution">
    <text evidence="6">The sequence shown here is derived from an EMBL/GenBank/DDBJ whole genome shotgun (WGS) entry which is preliminary data.</text>
</comment>
<dbReference type="SUPFAM" id="SSF50370">
    <property type="entry name" value="Ricin B-like lectins"/>
    <property type="match status" value="1"/>
</dbReference>
<dbReference type="Gene3D" id="3.20.20.80">
    <property type="entry name" value="Glycosidases"/>
    <property type="match status" value="1"/>
</dbReference>
<keyword evidence="4" id="KW-0732">Signal</keyword>
<dbReference type="EMBL" id="BMJC01000003">
    <property type="protein sequence ID" value="GGB03603.1"/>
    <property type="molecule type" value="Genomic_DNA"/>
</dbReference>
<feature type="chain" id="PRO_5035310101" evidence="4">
    <location>
        <begin position="32"/>
        <end position="504"/>
    </location>
</feature>
<dbReference type="InterPro" id="IPR001547">
    <property type="entry name" value="Glyco_hydro_5"/>
</dbReference>
<dbReference type="Gene3D" id="2.80.10.50">
    <property type="match status" value="3"/>
</dbReference>
<dbReference type="GO" id="GO:0004553">
    <property type="term" value="F:hydrolase activity, hydrolyzing O-glycosyl compounds"/>
    <property type="evidence" value="ECO:0007669"/>
    <property type="project" value="InterPro"/>
</dbReference>
<reference evidence="6" key="1">
    <citation type="journal article" date="2014" name="Int. J. Syst. Evol. Microbiol.">
        <title>Complete genome sequence of Corynebacterium casei LMG S-19264T (=DSM 44701T), isolated from a smear-ripened cheese.</title>
        <authorList>
            <consortium name="US DOE Joint Genome Institute (JGI-PGF)"/>
            <person name="Walter F."/>
            <person name="Albersmeier A."/>
            <person name="Kalinowski J."/>
            <person name="Ruckert C."/>
        </authorList>
    </citation>
    <scope>NUCLEOTIDE SEQUENCE</scope>
    <source>
        <strain evidence="6">CGMCC 1.15448</strain>
    </source>
</reference>
<evidence type="ECO:0000313" key="6">
    <source>
        <dbReference type="EMBL" id="GGB03603.1"/>
    </source>
</evidence>
<dbReference type="GO" id="GO:0000272">
    <property type="term" value="P:polysaccharide catabolic process"/>
    <property type="evidence" value="ECO:0007669"/>
    <property type="project" value="InterPro"/>
</dbReference>
<dbReference type="InterPro" id="IPR000772">
    <property type="entry name" value="Ricin_B_lectin"/>
</dbReference>
<evidence type="ECO:0000313" key="7">
    <source>
        <dbReference type="Proteomes" id="UP000607559"/>
    </source>
</evidence>
<evidence type="ECO:0000256" key="4">
    <source>
        <dbReference type="SAM" id="SignalP"/>
    </source>
</evidence>
<name>A0A8J2UDQ1_9BACT</name>
<dbReference type="PROSITE" id="PS00659">
    <property type="entry name" value="GLYCOSYL_HYDROL_F5"/>
    <property type="match status" value="1"/>
</dbReference>
<dbReference type="InterPro" id="IPR017853">
    <property type="entry name" value="GH"/>
</dbReference>
<keyword evidence="7" id="KW-1185">Reference proteome</keyword>
<evidence type="ECO:0000259" key="5">
    <source>
        <dbReference type="SMART" id="SM00458"/>
    </source>
</evidence>
<dbReference type="InterPro" id="IPR018087">
    <property type="entry name" value="Glyco_hydro_5_CS"/>
</dbReference>
<proteinExistence type="inferred from homology"/>
<dbReference type="Pfam" id="PF14200">
    <property type="entry name" value="RicinB_lectin_2"/>
    <property type="match status" value="2"/>
</dbReference>
<gene>
    <name evidence="6" type="ORF">GCM10011511_28620</name>
</gene>
<keyword evidence="2 3" id="KW-0326">Glycosidase</keyword>
<feature type="signal peptide" evidence="4">
    <location>
        <begin position="1"/>
        <end position="31"/>
    </location>
</feature>
<evidence type="ECO:0000256" key="3">
    <source>
        <dbReference type="RuleBase" id="RU361153"/>
    </source>
</evidence>
<dbReference type="Pfam" id="PF00150">
    <property type="entry name" value="Cellulase"/>
    <property type="match status" value="1"/>
</dbReference>
<accession>A0A8J2UDQ1</accession>
<dbReference type="AlphaFoldDB" id="A0A8J2UDQ1"/>
<dbReference type="InterPro" id="IPR035992">
    <property type="entry name" value="Ricin_B-like_lectins"/>
</dbReference>
<dbReference type="PROSITE" id="PS50231">
    <property type="entry name" value="RICIN_B_LECTIN"/>
    <property type="match status" value="1"/>
</dbReference>
<dbReference type="PROSITE" id="PS51257">
    <property type="entry name" value="PROKAR_LIPOPROTEIN"/>
    <property type="match status" value="1"/>
</dbReference>
<dbReference type="Proteomes" id="UP000607559">
    <property type="component" value="Unassembled WGS sequence"/>
</dbReference>
<reference evidence="6" key="2">
    <citation type="submission" date="2020-09" db="EMBL/GenBank/DDBJ databases">
        <authorList>
            <person name="Sun Q."/>
            <person name="Zhou Y."/>
        </authorList>
    </citation>
    <scope>NUCLEOTIDE SEQUENCE</scope>
    <source>
        <strain evidence="6">CGMCC 1.15448</strain>
    </source>
</reference>
<evidence type="ECO:0000256" key="2">
    <source>
        <dbReference type="ARBA" id="ARBA00023295"/>
    </source>
</evidence>
<keyword evidence="1 3" id="KW-0378">Hydrolase</keyword>
<feature type="domain" description="Ricin B lectin" evidence="5">
    <location>
        <begin position="365"/>
        <end position="502"/>
    </location>
</feature>
<protein>
    <submittedName>
        <fullName evidence="6">Carbohydrate-binding protein</fullName>
    </submittedName>
</protein>
<sequence length="504" mass="53991">MKRLLFPAKAMGYACMLASSFLLLFSCQKSVNDLTTAGSSRSGKTTAATSAAVTANIAVNSVKGLNWADPNDNFSSGNVVPTGLSSSDSYATTQSKANNILVAFQQQGANTIRIPINTYTVNNGWWGSYTGAIDAAVSKGMNVILGYWDVSGGNGTVANTTDYWNMWSTVVNKYGSTSNVFFEVFNEPHGYSVANLTNLYATWLSNYSSVPAGRVLLDGAGYATDVNDVGADSRLTGCLLSYHNYTWFNNNLTTSADWENSLQSINYASRTIMTEFGAPMTTGDNYLGAPGSNRDIAYIQGVTNQLRASGMGGVYWPGLRSGDSYSLLTLSGTTVSLNNSSGLSRIQYAWGSTSISQPYGSFTSGAYYKILDRNSGDALEIYNQSTTAGAIADQWSYWGGNNQQWSFSSLGSGYFNLINRNSSMYLDVNGASTANGASIIQWTSNGGSNQKWQVIDIGFGYFKVVNQNSGQDMDVNGASTANGASVIQWPNNGGRNQQWQIVGL</sequence>
<dbReference type="SUPFAM" id="SSF51445">
    <property type="entry name" value="(Trans)glycosidases"/>
    <property type="match status" value="1"/>
</dbReference>
<comment type="similarity">
    <text evidence="3">Belongs to the glycosyl hydrolase 5 (cellulase A) family.</text>
</comment>